<sequence>MMQRSVTHTSFVVTRGLAAPPTAVFRAWSEPEAKRRWSACHAGTEHRLDFRVGGAETSRVAMPDGADYVVEARFLDIVEDVRILYAYSMRKGDTRLSASLVTVLFEPDGAGTRMVFTEQVAFLDGHQDPAERIRGTEEGLDRLRLELSGAM</sequence>
<dbReference type="Gene3D" id="3.30.530.20">
    <property type="match status" value="1"/>
</dbReference>
<name>A0ABS5F9W0_9PROT</name>
<protein>
    <submittedName>
        <fullName evidence="3">ATPase</fullName>
    </submittedName>
</protein>
<dbReference type="InterPro" id="IPR023393">
    <property type="entry name" value="START-like_dom_sf"/>
</dbReference>
<dbReference type="Proteomes" id="UP001196870">
    <property type="component" value="Unassembled WGS sequence"/>
</dbReference>
<feature type="domain" description="Activator of Hsp90 ATPase homologue 1/2-like C-terminal" evidence="2">
    <location>
        <begin position="18"/>
        <end position="143"/>
    </location>
</feature>
<dbReference type="RefSeq" id="WP_211858307.1">
    <property type="nucleotide sequence ID" value="NZ_JAAGBB010000101.1"/>
</dbReference>
<organism evidence="3 4">
    <name type="scientific">Plastoroseomonas hellenica</name>
    <dbReference type="NCBI Taxonomy" id="2687306"/>
    <lineage>
        <taxon>Bacteria</taxon>
        <taxon>Pseudomonadati</taxon>
        <taxon>Pseudomonadota</taxon>
        <taxon>Alphaproteobacteria</taxon>
        <taxon>Acetobacterales</taxon>
        <taxon>Acetobacteraceae</taxon>
        <taxon>Plastoroseomonas</taxon>
    </lineage>
</organism>
<gene>
    <name evidence="3" type="ORF">GXW71_33680</name>
</gene>
<evidence type="ECO:0000256" key="1">
    <source>
        <dbReference type="ARBA" id="ARBA00006817"/>
    </source>
</evidence>
<keyword evidence="4" id="KW-1185">Reference proteome</keyword>
<proteinExistence type="inferred from homology"/>
<reference evidence="4" key="1">
    <citation type="journal article" date="2021" name="Syst. Appl. Microbiol.">
        <title>Roseomonas hellenica sp. nov., isolated from roots of wild-growing Alkanna tinctoria.</title>
        <authorList>
            <person name="Rat A."/>
            <person name="Naranjo H.D."/>
            <person name="Lebbe L."/>
            <person name="Cnockaert M."/>
            <person name="Krigas N."/>
            <person name="Grigoriadou K."/>
            <person name="Maloupa E."/>
            <person name="Willems A."/>
        </authorList>
    </citation>
    <scope>NUCLEOTIDE SEQUENCE [LARGE SCALE GENOMIC DNA]</scope>
    <source>
        <strain evidence="4">LMG 31523</strain>
    </source>
</reference>
<comment type="caution">
    <text evidence="3">The sequence shown here is derived from an EMBL/GenBank/DDBJ whole genome shotgun (WGS) entry which is preliminary data.</text>
</comment>
<comment type="similarity">
    <text evidence="1">Belongs to the AHA1 family.</text>
</comment>
<dbReference type="EMBL" id="JAAGBB010000101">
    <property type="protein sequence ID" value="MBR0669349.1"/>
    <property type="molecule type" value="Genomic_DNA"/>
</dbReference>
<evidence type="ECO:0000259" key="2">
    <source>
        <dbReference type="Pfam" id="PF08327"/>
    </source>
</evidence>
<dbReference type="InterPro" id="IPR013538">
    <property type="entry name" value="ASHA1/2-like_C"/>
</dbReference>
<dbReference type="SUPFAM" id="SSF55961">
    <property type="entry name" value="Bet v1-like"/>
    <property type="match status" value="1"/>
</dbReference>
<dbReference type="CDD" id="cd08900">
    <property type="entry name" value="SRPBCC_CalC_Aha1-like_7"/>
    <property type="match status" value="1"/>
</dbReference>
<evidence type="ECO:0000313" key="3">
    <source>
        <dbReference type="EMBL" id="MBR0669349.1"/>
    </source>
</evidence>
<evidence type="ECO:0000313" key="4">
    <source>
        <dbReference type="Proteomes" id="UP001196870"/>
    </source>
</evidence>
<dbReference type="Pfam" id="PF08327">
    <property type="entry name" value="AHSA1"/>
    <property type="match status" value="1"/>
</dbReference>
<accession>A0ABS5F9W0</accession>